<dbReference type="AlphaFoldDB" id="A0AAD9LZY3"/>
<dbReference type="Proteomes" id="UP001232148">
    <property type="component" value="Unassembled WGS sequence"/>
</dbReference>
<keyword evidence="1" id="KW-0812">Transmembrane</keyword>
<proteinExistence type="predicted"/>
<keyword evidence="1" id="KW-0472">Membrane</keyword>
<reference evidence="2" key="1">
    <citation type="submission" date="2021-06" db="EMBL/GenBank/DDBJ databases">
        <title>Comparative genomics, transcriptomics and evolutionary studies reveal genomic signatures of adaptation to plant cell wall in hemibiotrophic fungi.</title>
        <authorList>
            <consortium name="DOE Joint Genome Institute"/>
            <person name="Baroncelli R."/>
            <person name="Diaz J.F."/>
            <person name="Benocci T."/>
            <person name="Peng M."/>
            <person name="Battaglia E."/>
            <person name="Haridas S."/>
            <person name="Andreopoulos W."/>
            <person name="Labutti K."/>
            <person name="Pangilinan J."/>
            <person name="Floch G.L."/>
            <person name="Makela M.R."/>
            <person name="Henrissat B."/>
            <person name="Grigoriev I.V."/>
            <person name="Crouch J.A."/>
            <person name="De Vries R.P."/>
            <person name="Sukno S.A."/>
            <person name="Thon M.R."/>
        </authorList>
    </citation>
    <scope>NUCLEOTIDE SEQUENCE</scope>
    <source>
        <strain evidence="2">MAFF235873</strain>
    </source>
</reference>
<comment type="caution">
    <text evidence="2">The sequence shown here is derived from an EMBL/GenBank/DDBJ whole genome shotgun (WGS) entry which is preliminary data.</text>
</comment>
<sequence length="142" mass="15788">MYSDPSPPPKQTNPRNISDHTRLSSVAFPSTPLLTVPPAPPLPPLLLFLPSSLSFSPFLTLTWLLIYQCLTCAHTLLWGGSHHGTSAVAIWSSRLSPTDGFRHVGFILQRGKCLADPRRINELLLPLSVFRADFGRVRLQYD</sequence>
<gene>
    <name evidence="2" type="ORF">LX32DRAFT_454035</name>
</gene>
<accession>A0AAD9LZY3</accession>
<feature type="transmembrane region" description="Helical" evidence="1">
    <location>
        <begin position="45"/>
        <end position="67"/>
    </location>
</feature>
<protein>
    <submittedName>
        <fullName evidence="2">Uncharacterized protein</fullName>
    </submittedName>
</protein>
<evidence type="ECO:0000313" key="3">
    <source>
        <dbReference type="Proteomes" id="UP001232148"/>
    </source>
</evidence>
<keyword evidence="3" id="KW-1185">Reference proteome</keyword>
<evidence type="ECO:0000256" key="1">
    <source>
        <dbReference type="SAM" id="Phobius"/>
    </source>
</evidence>
<organism evidence="2 3">
    <name type="scientific">Colletotrichum zoysiae</name>
    <dbReference type="NCBI Taxonomy" id="1216348"/>
    <lineage>
        <taxon>Eukaryota</taxon>
        <taxon>Fungi</taxon>
        <taxon>Dikarya</taxon>
        <taxon>Ascomycota</taxon>
        <taxon>Pezizomycotina</taxon>
        <taxon>Sordariomycetes</taxon>
        <taxon>Hypocreomycetidae</taxon>
        <taxon>Glomerellales</taxon>
        <taxon>Glomerellaceae</taxon>
        <taxon>Colletotrichum</taxon>
        <taxon>Colletotrichum graminicola species complex</taxon>
    </lineage>
</organism>
<evidence type="ECO:0000313" key="2">
    <source>
        <dbReference type="EMBL" id="KAK2027132.1"/>
    </source>
</evidence>
<keyword evidence="1" id="KW-1133">Transmembrane helix</keyword>
<dbReference type="EMBL" id="MU842901">
    <property type="protein sequence ID" value="KAK2027132.1"/>
    <property type="molecule type" value="Genomic_DNA"/>
</dbReference>
<name>A0AAD9LZY3_9PEZI</name>